<comment type="caution">
    <text evidence="2">The sequence shown here is derived from an EMBL/GenBank/DDBJ whole genome shotgun (WGS) entry which is preliminary data.</text>
</comment>
<gene>
    <name evidence="2" type="ORF">Mterra_03590</name>
</gene>
<sequence>MGPGRGRPLAASRVPCGVWAAWAWPSSPAKEGMSVHDERPVGALMVISLVFIFVVVFWLAHFLGYLSRSGA</sequence>
<keyword evidence="1" id="KW-1133">Transmembrane helix</keyword>
<keyword evidence="3" id="KW-1185">Reference proteome</keyword>
<keyword evidence="1" id="KW-0472">Membrane</keyword>
<proteinExistence type="predicted"/>
<reference evidence="2 3" key="1">
    <citation type="submission" date="2018-08" db="EMBL/GenBank/DDBJ databases">
        <title>Meiothermus terrae DSM 26712 genome sequencing project.</title>
        <authorList>
            <person name="Da Costa M.S."/>
            <person name="Albuquerque L."/>
            <person name="Raposo P."/>
            <person name="Froufe H.J.C."/>
            <person name="Barroso C.S."/>
            <person name="Egas C."/>
        </authorList>
    </citation>
    <scope>NUCLEOTIDE SEQUENCE [LARGE SCALE GENOMIC DNA]</scope>
    <source>
        <strain evidence="2 3">DSM 26712</strain>
    </source>
</reference>
<protein>
    <submittedName>
        <fullName evidence="2">Cytochrome c oxidase subunit IIa family protein</fullName>
    </submittedName>
</protein>
<keyword evidence="1" id="KW-0812">Transmembrane</keyword>
<dbReference type="InterPro" id="IPR012538">
    <property type="entry name" value="Cyt_c_oxidase_su2a"/>
</dbReference>
<evidence type="ECO:0000313" key="2">
    <source>
        <dbReference type="EMBL" id="RIH79540.1"/>
    </source>
</evidence>
<feature type="transmembrane region" description="Helical" evidence="1">
    <location>
        <begin position="43"/>
        <end position="66"/>
    </location>
</feature>
<evidence type="ECO:0000256" key="1">
    <source>
        <dbReference type="SAM" id="Phobius"/>
    </source>
</evidence>
<organism evidence="2 3">
    <name type="scientific">Calidithermus terrae</name>
    <dbReference type="NCBI Taxonomy" id="1408545"/>
    <lineage>
        <taxon>Bacteria</taxon>
        <taxon>Thermotogati</taxon>
        <taxon>Deinococcota</taxon>
        <taxon>Deinococci</taxon>
        <taxon>Thermales</taxon>
        <taxon>Thermaceae</taxon>
        <taxon>Calidithermus</taxon>
    </lineage>
</organism>
<evidence type="ECO:0000313" key="3">
    <source>
        <dbReference type="Proteomes" id="UP000265715"/>
    </source>
</evidence>
<name>A0A399E9N9_9DEIN</name>
<dbReference type="Proteomes" id="UP000265715">
    <property type="component" value="Unassembled WGS sequence"/>
</dbReference>
<accession>A0A399E9N9</accession>
<dbReference type="Pfam" id="PF08113">
    <property type="entry name" value="CoxIIa"/>
    <property type="match status" value="1"/>
</dbReference>
<dbReference type="AlphaFoldDB" id="A0A399E9N9"/>
<dbReference type="EMBL" id="QXDL01000245">
    <property type="protein sequence ID" value="RIH79540.1"/>
    <property type="molecule type" value="Genomic_DNA"/>
</dbReference>